<keyword evidence="2" id="KW-0436">Ligase</keyword>
<reference evidence="6 7" key="1">
    <citation type="submission" date="2016-10" db="EMBL/GenBank/DDBJ databases">
        <authorList>
            <person name="de Groot N.N."/>
        </authorList>
    </citation>
    <scope>NUCLEOTIDE SEQUENCE [LARGE SCALE GENOMIC DNA]</scope>
    <source>
        <strain evidence="6 7">CGMCC 1.6134</strain>
    </source>
</reference>
<gene>
    <name evidence="6" type="ORF">SAMN04488054_10365</name>
</gene>
<dbReference type="PANTHER" id="PTHR43859">
    <property type="entry name" value="ACYL-ACTIVATING ENZYME"/>
    <property type="match status" value="1"/>
</dbReference>
<keyword evidence="3" id="KW-0276">Fatty acid metabolism</keyword>
<evidence type="ECO:0000256" key="2">
    <source>
        <dbReference type="ARBA" id="ARBA00022598"/>
    </source>
</evidence>
<dbReference type="RefSeq" id="WP_177195415.1">
    <property type="nucleotide sequence ID" value="NZ_FOTY01000003.1"/>
</dbReference>
<dbReference type="InterPro" id="IPR000873">
    <property type="entry name" value="AMP-dep_synth/lig_dom"/>
</dbReference>
<dbReference type="GO" id="GO:0016874">
    <property type="term" value="F:ligase activity"/>
    <property type="evidence" value="ECO:0007669"/>
    <property type="project" value="UniProtKB-KW"/>
</dbReference>
<dbReference type="GO" id="GO:0006631">
    <property type="term" value="P:fatty acid metabolic process"/>
    <property type="evidence" value="ECO:0007669"/>
    <property type="project" value="UniProtKB-KW"/>
</dbReference>
<keyword evidence="4" id="KW-0443">Lipid metabolism</keyword>
<evidence type="ECO:0000256" key="1">
    <source>
        <dbReference type="ARBA" id="ARBA00006432"/>
    </source>
</evidence>
<dbReference type="AlphaFoldDB" id="A0A1I4JBE1"/>
<evidence type="ECO:0000259" key="5">
    <source>
        <dbReference type="Pfam" id="PF00501"/>
    </source>
</evidence>
<dbReference type="Proteomes" id="UP000199668">
    <property type="component" value="Unassembled WGS sequence"/>
</dbReference>
<feature type="domain" description="AMP-dependent synthetase/ligase" evidence="5">
    <location>
        <begin position="12"/>
        <end position="385"/>
    </location>
</feature>
<proteinExistence type="inferred from homology"/>
<dbReference type="STRING" id="266892.SAMN04488054_10365"/>
<protein>
    <submittedName>
        <fullName evidence="6">Fatty-acyl-CoA synthase</fullName>
    </submittedName>
</protein>
<keyword evidence="7" id="KW-1185">Reference proteome</keyword>
<evidence type="ECO:0000313" key="6">
    <source>
        <dbReference type="EMBL" id="SFL63875.1"/>
    </source>
</evidence>
<evidence type="ECO:0000256" key="4">
    <source>
        <dbReference type="ARBA" id="ARBA00023098"/>
    </source>
</evidence>
<accession>A0A1I4JBE1</accession>
<dbReference type="Pfam" id="PF00501">
    <property type="entry name" value="AMP-binding"/>
    <property type="match status" value="1"/>
</dbReference>
<dbReference type="PANTHER" id="PTHR43859:SF4">
    <property type="entry name" value="BUTANOATE--COA LIGASE AAE1-RELATED"/>
    <property type="match status" value="1"/>
</dbReference>
<dbReference type="SUPFAM" id="SSF56801">
    <property type="entry name" value="Acetyl-CoA synthetase-like"/>
    <property type="match status" value="1"/>
</dbReference>
<name>A0A1I4JBE1_9BACI</name>
<sequence length="434" mass="49059">MFVPLLLTDFLDRAVSLYGKRTAVIDGSKEVTYEKLNYNINQLSRALNDLGIKKGDKAAYLTRNCKELVEGYYGVFQTGAVMTPLGTGLSAEEYVFILNHSESRVLIVEEALYSRISSIKERLETIEHIIVIGKSPVSQGCLHYDSWKDQFPGYAYDRVELEEQDVATLQYTRGTTGRPKGVLTAHRSNYLHALSAMHHLRVSDRDRLLHVLPMHHANAWGAPFIYTSNGAVQIMQQDMEARVTAHNIDAYHITVVHMTPPVLQSLLEYYKEEGAPPKKRNVRLVVSGEIPPRDIVHRVETELGWEFVQVYGMTETSPLVAVSEVRPQHQYLTDGQKEEIKAKTGFPMIGVNMKVVDEEGVEIPRDGVTIGEIIIRSNHVMEGYLKNPEETSQSIKNGWLHTGDHAVIDVDGYIEIKERKRKTAYSFSYVDTTP</sequence>
<evidence type="ECO:0000313" key="7">
    <source>
        <dbReference type="Proteomes" id="UP000199668"/>
    </source>
</evidence>
<evidence type="ECO:0000256" key="3">
    <source>
        <dbReference type="ARBA" id="ARBA00022832"/>
    </source>
</evidence>
<dbReference type="Gene3D" id="3.40.50.12780">
    <property type="entry name" value="N-terminal domain of ligase-like"/>
    <property type="match status" value="1"/>
</dbReference>
<dbReference type="InterPro" id="IPR042099">
    <property type="entry name" value="ANL_N_sf"/>
</dbReference>
<dbReference type="EMBL" id="FOTY01000003">
    <property type="protein sequence ID" value="SFL63875.1"/>
    <property type="molecule type" value="Genomic_DNA"/>
</dbReference>
<comment type="similarity">
    <text evidence="1">Belongs to the ATP-dependent AMP-binding enzyme family.</text>
</comment>
<organism evidence="6 7">
    <name type="scientific">Salibacterium qingdaonense</name>
    <dbReference type="NCBI Taxonomy" id="266892"/>
    <lineage>
        <taxon>Bacteria</taxon>
        <taxon>Bacillati</taxon>
        <taxon>Bacillota</taxon>
        <taxon>Bacilli</taxon>
        <taxon>Bacillales</taxon>
        <taxon>Bacillaceae</taxon>
    </lineage>
</organism>